<sequence>MPSSSSANNETDKLSAETLYSDRASNYDTSNGGWHVKLGQDFVRWSAPAPGSAVLDLACGTGLVALPMAAAVGRDGVVVGVDVTTAMLNLAREKKIPEGAARVEWVEANITEELGEVDAVRHVVAERGGFDVISCCSAFVLLDDPTSVIRRWAGMLRESGRLIVDVPTEDLTMQYLFMSVLSTKLGMAAPYDREWVQSMHSLERMYEDAGLVVEKSWRTKSYIPETWYEDKESVRDDVFDKQTRELYVRFAQEGRQEDARIAWRDVWKLGVEGGNGKVYEGYPVYVRDSKSYMMKEEKGPSTLGVAPLILCGRPTTGECKPSPGYME</sequence>
<gene>
    <name evidence="2" type="ORF">HO133_003889</name>
</gene>
<name>A0A8H6F991_9LECA</name>
<dbReference type="GeneID" id="59332300"/>
<dbReference type="InterPro" id="IPR029063">
    <property type="entry name" value="SAM-dependent_MTases_sf"/>
</dbReference>
<dbReference type="GO" id="GO:0010420">
    <property type="term" value="F:polyprenyldihydroxybenzoate methyltransferase activity"/>
    <property type="evidence" value="ECO:0007669"/>
    <property type="project" value="TreeGrafter"/>
</dbReference>
<evidence type="ECO:0000259" key="1">
    <source>
        <dbReference type="Pfam" id="PF13649"/>
    </source>
</evidence>
<dbReference type="EMBL" id="JACCJB010000019">
    <property type="protein sequence ID" value="KAF6219423.1"/>
    <property type="molecule type" value="Genomic_DNA"/>
</dbReference>
<proteinExistence type="predicted"/>
<evidence type="ECO:0000313" key="3">
    <source>
        <dbReference type="Proteomes" id="UP000593566"/>
    </source>
</evidence>
<dbReference type="AlphaFoldDB" id="A0A8H6F991"/>
<dbReference type="RefSeq" id="XP_037148858.1">
    <property type="nucleotide sequence ID" value="XM_037294811.1"/>
</dbReference>
<dbReference type="SUPFAM" id="SSF53335">
    <property type="entry name" value="S-adenosyl-L-methionine-dependent methyltransferases"/>
    <property type="match status" value="1"/>
</dbReference>
<keyword evidence="3" id="KW-1185">Reference proteome</keyword>
<dbReference type="Pfam" id="PF13649">
    <property type="entry name" value="Methyltransf_25"/>
    <property type="match status" value="1"/>
</dbReference>
<organism evidence="2 3">
    <name type="scientific">Letharia lupina</name>
    <dbReference type="NCBI Taxonomy" id="560253"/>
    <lineage>
        <taxon>Eukaryota</taxon>
        <taxon>Fungi</taxon>
        <taxon>Dikarya</taxon>
        <taxon>Ascomycota</taxon>
        <taxon>Pezizomycotina</taxon>
        <taxon>Lecanoromycetes</taxon>
        <taxon>OSLEUM clade</taxon>
        <taxon>Lecanoromycetidae</taxon>
        <taxon>Lecanorales</taxon>
        <taxon>Lecanorineae</taxon>
        <taxon>Parmeliaceae</taxon>
        <taxon>Letharia</taxon>
    </lineage>
</organism>
<comment type="caution">
    <text evidence="2">The sequence shown here is derived from an EMBL/GenBank/DDBJ whole genome shotgun (WGS) entry which is preliminary data.</text>
</comment>
<protein>
    <recommendedName>
        <fullName evidence="1">Methyltransferase domain-containing protein</fullName>
    </recommendedName>
</protein>
<dbReference type="Proteomes" id="UP000593566">
    <property type="component" value="Unassembled WGS sequence"/>
</dbReference>
<dbReference type="PANTHER" id="PTHR43464:SF89">
    <property type="entry name" value="METHYLTRANSFERASE"/>
    <property type="match status" value="1"/>
</dbReference>
<dbReference type="PANTHER" id="PTHR43464">
    <property type="entry name" value="METHYLTRANSFERASE"/>
    <property type="match status" value="1"/>
</dbReference>
<dbReference type="CDD" id="cd02440">
    <property type="entry name" value="AdoMet_MTases"/>
    <property type="match status" value="1"/>
</dbReference>
<reference evidence="2 3" key="1">
    <citation type="journal article" date="2020" name="Genomics">
        <title>Complete, high-quality genomes from long-read metagenomic sequencing of two wolf lichen thalli reveals enigmatic genome architecture.</title>
        <authorList>
            <person name="McKenzie S.K."/>
            <person name="Walston R.F."/>
            <person name="Allen J.L."/>
        </authorList>
    </citation>
    <scope>NUCLEOTIDE SEQUENCE [LARGE SCALE GENOMIC DNA]</scope>
    <source>
        <strain evidence="2">WasteWater1</strain>
    </source>
</reference>
<dbReference type="InterPro" id="IPR041698">
    <property type="entry name" value="Methyltransf_25"/>
</dbReference>
<feature type="domain" description="Methyltransferase" evidence="1">
    <location>
        <begin position="54"/>
        <end position="160"/>
    </location>
</feature>
<accession>A0A8H6F991</accession>
<evidence type="ECO:0000313" key="2">
    <source>
        <dbReference type="EMBL" id="KAF6219423.1"/>
    </source>
</evidence>
<dbReference type="Gene3D" id="3.40.50.150">
    <property type="entry name" value="Vaccinia Virus protein VP39"/>
    <property type="match status" value="1"/>
</dbReference>